<sequence length="47" mass="5074">MDHKAQERAQRARISQHNEEVLRAAAIASTSHSAAAYRSTGSTGPPR</sequence>
<evidence type="ECO:0000256" key="1">
    <source>
        <dbReference type="SAM" id="MobiDB-lite"/>
    </source>
</evidence>
<dbReference type="AlphaFoldDB" id="A0A0A9C6R8"/>
<name>A0A0A9C6R8_ARUDO</name>
<evidence type="ECO:0000313" key="2">
    <source>
        <dbReference type="EMBL" id="JAD67212.1"/>
    </source>
</evidence>
<proteinExistence type="predicted"/>
<reference evidence="2" key="2">
    <citation type="journal article" date="2015" name="Data Brief">
        <title>Shoot transcriptome of the giant reed, Arundo donax.</title>
        <authorList>
            <person name="Barrero R.A."/>
            <person name="Guerrero F.D."/>
            <person name="Moolhuijzen P."/>
            <person name="Goolsby J.A."/>
            <person name="Tidwell J."/>
            <person name="Bellgard S.E."/>
            <person name="Bellgard M.I."/>
        </authorList>
    </citation>
    <scope>NUCLEOTIDE SEQUENCE</scope>
    <source>
        <tissue evidence="2">Shoot tissue taken approximately 20 cm above the soil surface</tissue>
    </source>
</reference>
<feature type="region of interest" description="Disordered" evidence="1">
    <location>
        <begin position="27"/>
        <end position="47"/>
    </location>
</feature>
<organism evidence="2">
    <name type="scientific">Arundo donax</name>
    <name type="common">Giant reed</name>
    <name type="synonym">Donax arundinaceus</name>
    <dbReference type="NCBI Taxonomy" id="35708"/>
    <lineage>
        <taxon>Eukaryota</taxon>
        <taxon>Viridiplantae</taxon>
        <taxon>Streptophyta</taxon>
        <taxon>Embryophyta</taxon>
        <taxon>Tracheophyta</taxon>
        <taxon>Spermatophyta</taxon>
        <taxon>Magnoliopsida</taxon>
        <taxon>Liliopsida</taxon>
        <taxon>Poales</taxon>
        <taxon>Poaceae</taxon>
        <taxon>PACMAD clade</taxon>
        <taxon>Arundinoideae</taxon>
        <taxon>Arundineae</taxon>
        <taxon>Arundo</taxon>
    </lineage>
</organism>
<reference evidence="2" key="1">
    <citation type="submission" date="2014-09" db="EMBL/GenBank/DDBJ databases">
        <authorList>
            <person name="Magalhaes I.L.F."/>
            <person name="Oliveira U."/>
            <person name="Santos F.R."/>
            <person name="Vidigal T.H.D.A."/>
            <person name="Brescovit A.D."/>
            <person name="Santos A.J."/>
        </authorList>
    </citation>
    <scope>NUCLEOTIDE SEQUENCE</scope>
    <source>
        <tissue evidence="2">Shoot tissue taken approximately 20 cm above the soil surface</tissue>
    </source>
</reference>
<dbReference type="EMBL" id="GBRH01230683">
    <property type="protein sequence ID" value="JAD67212.1"/>
    <property type="molecule type" value="Transcribed_RNA"/>
</dbReference>
<feature type="compositionally biased region" description="Low complexity" evidence="1">
    <location>
        <begin position="27"/>
        <end position="36"/>
    </location>
</feature>
<accession>A0A0A9C6R8</accession>
<protein>
    <submittedName>
        <fullName evidence="2">Uncharacterized protein</fullName>
    </submittedName>
</protein>